<comment type="caution">
    <text evidence="1">The sequence shown here is derived from an EMBL/GenBank/DDBJ whole genome shotgun (WGS) entry which is preliminary data.</text>
</comment>
<dbReference type="Proteomes" id="UP000823775">
    <property type="component" value="Unassembled WGS sequence"/>
</dbReference>
<protein>
    <submittedName>
        <fullName evidence="1">Uncharacterized protein</fullName>
    </submittedName>
</protein>
<keyword evidence="2" id="KW-1185">Reference proteome</keyword>
<organism evidence="1 2">
    <name type="scientific">Datura stramonium</name>
    <name type="common">Jimsonweed</name>
    <name type="synonym">Common thornapple</name>
    <dbReference type="NCBI Taxonomy" id="4076"/>
    <lineage>
        <taxon>Eukaryota</taxon>
        <taxon>Viridiplantae</taxon>
        <taxon>Streptophyta</taxon>
        <taxon>Embryophyta</taxon>
        <taxon>Tracheophyta</taxon>
        <taxon>Spermatophyta</taxon>
        <taxon>Magnoliopsida</taxon>
        <taxon>eudicotyledons</taxon>
        <taxon>Gunneridae</taxon>
        <taxon>Pentapetalae</taxon>
        <taxon>asterids</taxon>
        <taxon>lamiids</taxon>
        <taxon>Solanales</taxon>
        <taxon>Solanaceae</taxon>
        <taxon>Solanoideae</taxon>
        <taxon>Datureae</taxon>
        <taxon>Datura</taxon>
    </lineage>
</organism>
<evidence type="ECO:0000313" key="1">
    <source>
        <dbReference type="EMBL" id="MCE0481332.1"/>
    </source>
</evidence>
<gene>
    <name evidence="1" type="ORF">HAX54_039014</name>
</gene>
<proteinExistence type="predicted"/>
<reference evidence="1 2" key="1">
    <citation type="journal article" date="2021" name="BMC Genomics">
        <title>Datura genome reveals duplications of psychoactive alkaloid biosynthetic genes and high mutation rate following tissue culture.</title>
        <authorList>
            <person name="Rajewski A."/>
            <person name="Carter-House D."/>
            <person name="Stajich J."/>
            <person name="Litt A."/>
        </authorList>
    </citation>
    <scope>NUCLEOTIDE SEQUENCE [LARGE SCALE GENOMIC DNA]</scope>
    <source>
        <strain evidence="1">AR-01</strain>
    </source>
</reference>
<dbReference type="EMBL" id="JACEIK010005370">
    <property type="protein sequence ID" value="MCE0481332.1"/>
    <property type="molecule type" value="Genomic_DNA"/>
</dbReference>
<name>A0ABS8VLY0_DATST</name>
<accession>A0ABS8VLY0</accession>
<evidence type="ECO:0000313" key="2">
    <source>
        <dbReference type="Proteomes" id="UP000823775"/>
    </source>
</evidence>
<sequence length="102" mass="10951">MEGVKPNSPLQGSIPKAEVRHPTKYPRKAVCILIAAISSFDLPELQAAALPSISSALQEEEERLTNVVSALKQIRARRGATWNTYGAMACATHSIVPGVARL</sequence>